<evidence type="ECO:0000313" key="3">
    <source>
        <dbReference type="Proteomes" id="UP000823849"/>
    </source>
</evidence>
<keyword evidence="1" id="KW-0732">Signal</keyword>
<evidence type="ECO:0000256" key="1">
    <source>
        <dbReference type="SAM" id="SignalP"/>
    </source>
</evidence>
<organism evidence="2 3">
    <name type="scientific">Candidatus Fusicatenibacter intestinigallinarum</name>
    <dbReference type="NCBI Taxonomy" id="2838598"/>
    <lineage>
        <taxon>Bacteria</taxon>
        <taxon>Bacillati</taxon>
        <taxon>Bacillota</taxon>
        <taxon>Clostridia</taxon>
        <taxon>Lachnospirales</taxon>
        <taxon>Lachnospiraceae</taxon>
        <taxon>Fusicatenibacter</taxon>
    </lineage>
</organism>
<reference evidence="2" key="1">
    <citation type="journal article" date="2021" name="PeerJ">
        <title>Extensive microbial diversity within the chicken gut microbiome revealed by metagenomics and culture.</title>
        <authorList>
            <person name="Gilroy R."/>
            <person name="Ravi A."/>
            <person name="Getino M."/>
            <person name="Pursley I."/>
            <person name="Horton D.L."/>
            <person name="Alikhan N.F."/>
            <person name="Baker D."/>
            <person name="Gharbi K."/>
            <person name="Hall N."/>
            <person name="Watson M."/>
            <person name="Adriaenssens E.M."/>
            <person name="Foster-Nyarko E."/>
            <person name="Jarju S."/>
            <person name="Secka A."/>
            <person name="Antonio M."/>
            <person name="Oren A."/>
            <person name="Chaudhuri R.R."/>
            <person name="La Ragione R."/>
            <person name="Hildebrand F."/>
            <person name="Pallen M.J."/>
        </authorList>
    </citation>
    <scope>NUCLEOTIDE SEQUENCE</scope>
    <source>
        <strain evidence="2">CHK185-5351</strain>
    </source>
</reference>
<protein>
    <submittedName>
        <fullName evidence="2">Uncharacterized protein</fullName>
    </submittedName>
</protein>
<sequence>MKKSRKFLILCAAAVAALLAGCGKLDDVDRTTVYVDPENGVVQEAIVEEYTDEDTYSENELEAFVQEDAAAYNEEAGADSVTVSGVKVSGDEVRILLRYADSSAYAGYHLTDFFAGTLAEAQEAGYDFSGTLLDPEGEATAASDLLSGHPDYHVVIFEEPVQILTDSPVLYVSSNVVIRSETTAEVTEDNVNQEVGVVTSEKAYVIYE</sequence>
<proteinExistence type="predicted"/>
<accession>A0A9D2NB57</accession>
<dbReference type="EMBL" id="DWWU01000022">
    <property type="protein sequence ID" value="HJC15348.1"/>
    <property type="molecule type" value="Genomic_DNA"/>
</dbReference>
<dbReference type="AlphaFoldDB" id="A0A9D2NB57"/>
<comment type="caution">
    <text evidence="2">The sequence shown here is derived from an EMBL/GenBank/DDBJ whole genome shotgun (WGS) entry which is preliminary data.</text>
</comment>
<feature type="chain" id="PRO_5039127424" evidence="1">
    <location>
        <begin position="21"/>
        <end position="208"/>
    </location>
</feature>
<dbReference type="PROSITE" id="PS51257">
    <property type="entry name" value="PROKAR_LIPOPROTEIN"/>
    <property type="match status" value="1"/>
</dbReference>
<reference evidence="2" key="2">
    <citation type="submission" date="2021-04" db="EMBL/GenBank/DDBJ databases">
        <authorList>
            <person name="Gilroy R."/>
        </authorList>
    </citation>
    <scope>NUCLEOTIDE SEQUENCE</scope>
    <source>
        <strain evidence="2">CHK185-5351</strain>
    </source>
</reference>
<dbReference type="Proteomes" id="UP000823849">
    <property type="component" value="Unassembled WGS sequence"/>
</dbReference>
<name>A0A9D2NB57_9FIRM</name>
<feature type="signal peptide" evidence="1">
    <location>
        <begin position="1"/>
        <end position="20"/>
    </location>
</feature>
<gene>
    <name evidence="2" type="ORF">H9705_05900</name>
</gene>
<evidence type="ECO:0000313" key="2">
    <source>
        <dbReference type="EMBL" id="HJC15348.1"/>
    </source>
</evidence>